<feature type="transmembrane region" description="Helical" evidence="2">
    <location>
        <begin position="276"/>
        <end position="294"/>
    </location>
</feature>
<evidence type="ECO:0000256" key="2">
    <source>
        <dbReference type="SAM" id="Phobius"/>
    </source>
</evidence>
<comment type="caution">
    <text evidence="4">The sequence shown here is derived from an EMBL/GenBank/DDBJ whole genome shotgun (WGS) entry which is preliminary data.</text>
</comment>
<dbReference type="AlphaFoldDB" id="A0AAV5NJJ6"/>
<keyword evidence="1" id="KW-0175">Coiled coil</keyword>
<dbReference type="Gene3D" id="1.25.60.10">
    <property type="entry name" value="MgtE N-terminal domain-like"/>
    <property type="match status" value="1"/>
</dbReference>
<feature type="transmembrane region" description="Helical" evidence="2">
    <location>
        <begin position="306"/>
        <end position="326"/>
    </location>
</feature>
<dbReference type="EMBL" id="BSNX01000001">
    <property type="protein sequence ID" value="GLQ70810.1"/>
    <property type="molecule type" value="Genomic_DNA"/>
</dbReference>
<keyword evidence="2" id="KW-0812">Transmembrane</keyword>
<proteinExistence type="predicted"/>
<gene>
    <name evidence="4" type="ORF">GCM10007932_01700</name>
</gene>
<dbReference type="RefSeq" id="WP_224055096.1">
    <property type="nucleotide sequence ID" value="NZ_AP025144.1"/>
</dbReference>
<evidence type="ECO:0000259" key="3">
    <source>
        <dbReference type="Pfam" id="PF03448"/>
    </source>
</evidence>
<dbReference type="InterPro" id="IPR006668">
    <property type="entry name" value="Mg_transptr_MgtE_intracell_dom"/>
</dbReference>
<dbReference type="Proteomes" id="UP001156690">
    <property type="component" value="Unassembled WGS sequence"/>
</dbReference>
<reference evidence="5" key="1">
    <citation type="journal article" date="2019" name="Int. J. Syst. Evol. Microbiol.">
        <title>The Global Catalogue of Microorganisms (GCM) 10K type strain sequencing project: providing services to taxonomists for standard genome sequencing and annotation.</title>
        <authorList>
            <consortium name="The Broad Institute Genomics Platform"/>
            <consortium name="The Broad Institute Genome Sequencing Center for Infectious Disease"/>
            <person name="Wu L."/>
            <person name="Ma J."/>
        </authorList>
    </citation>
    <scope>NUCLEOTIDE SEQUENCE [LARGE SCALE GENOMIC DNA]</scope>
    <source>
        <strain evidence="5">NBRC 15640</strain>
    </source>
</reference>
<dbReference type="InterPro" id="IPR038076">
    <property type="entry name" value="MgtE_N_sf"/>
</dbReference>
<dbReference type="Pfam" id="PF03448">
    <property type="entry name" value="MgtE_N"/>
    <property type="match status" value="1"/>
</dbReference>
<accession>A0AAV5NJJ6</accession>
<keyword evidence="5" id="KW-1185">Reference proteome</keyword>
<protein>
    <recommendedName>
        <fullName evidence="3">Magnesium transporter MgtE intracellular domain-containing protein</fullName>
    </recommendedName>
</protein>
<sequence>MEYENNIRISNLPRGDLAELWRLLPPHELNELITKSNDKELSLLIGHLPEKGIQTLISNLNEDSANRLFSSISNRTINKVLLLCSANALSKLPRVLSRENLIRVIRSTSSDVRDRLLKMLPIEDRHMIMEITEEQTELEGNYKHYLTQKFENSIEKDAFERIKELEDKERYLERRQRAREEQLAEQLEHLRNQISVAEKDFHQRQNKLKSIESNYAKRELELKDNIKQLQEEHQRQVQEKIEIKVPEFVKSAVEVLEKKEKEFSDKSKNWNLQGSCALGLAIASAVGALIYGGFAFHTASKENIDWFFFSFLLLKGLVVVTLFGAWAKHAYNLGNACMHESLKRSDRMHAINFGKLYLEVYGNDVSQSDMKAIFENWNLDSDSAFTKVQPTNFEPKVVEQVTQMIAAVSNATNKQNSASKPQQT</sequence>
<feature type="coiled-coil region" evidence="1">
    <location>
        <begin position="155"/>
        <end position="239"/>
    </location>
</feature>
<organism evidence="4 5">
    <name type="scientific">Vibrio penaeicida</name>
    <dbReference type="NCBI Taxonomy" id="104609"/>
    <lineage>
        <taxon>Bacteria</taxon>
        <taxon>Pseudomonadati</taxon>
        <taxon>Pseudomonadota</taxon>
        <taxon>Gammaproteobacteria</taxon>
        <taxon>Vibrionales</taxon>
        <taxon>Vibrionaceae</taxon>
        <taxon>Vibrio</taxon>
    </lineage>
</organism>
<evidence type="ECO:0000256" key="1">
    <source>
        <dbReference type="SAM" id="Coils"/>
    </source>
</evidence>
<dbReference type="SUPFAM" id="SSF158791">
    <property type="entry name" value="MgtE N-terminal domain-like"/>
    <property type="match status" value="1"/>
</dbReference>
<keyword evidence="2" id="KW-0472">Membrane</keyword>
<keyword evidence="2" id="KW-1133">Transmembrane helix</keyword>
<name>A0AAV5NJJ6_9VIBR</name>
<evidence type="ECO:0000313" key="4">
    <source>
        <dbReference type="EMBL" id="GLQ70810.1"/>
    </source>
</evidence>
<evidence type="ECO:0000313" key="5">
    <source>
        <dbReference type="Proteomes" id="UP001156690"/>
    </source>
</evidence>
<feature type="domain" description="Magnesium transporter MgtE intracellular" evidence="3">
    <location>
        <begin position="9"/>
        <end position="87"/>
    </location>
</feature>